<proteinExistence type="predicted"/>
<reference evidence="3" key="1">
    <citation type="submission" date="2025-08" db="UniProtKB">
        <authorList>
            <consortium name="RefSeq"/>
        </authorList>
    </citation>
    <scope>IDENTIFICATION</scope>
</reference>
<dbReference type="AlphaFoldDB" id="A0A8B6XCV3"/>
<dbReference type="RefSeq" id="WP_169732472.1">
    <property type="nucleotide sequence ID" value="NZ_AXWS01000004.1"/>
</dbReference>
<organism evidence="2 3">
    <name type="scientific">Derxia gummosa DSM 723</name>
    <dbReference type="NCBI Taxonomy" id="1121388"/>
    <lineage>
        <taxon>Bacteria</taxon>
        <taxon>Pseudomonadati</taxon>
        <taxon>Pseudomonadota</taxon>
        <taxon>Betaproteobacteria</taxon>
        <taxon>Burkholderiales</taxon>
        <taxon>Alcaligenaceae</taxon>
        <taxon>Derxia</taxon>
    </lineage>
</organism>
<dbReference type="Proteomes" id="UP000675920">
    <property type="component" value="Unplaced"/>
</dbReference>
<dbReference type="InterPro" id="IPR021830">
    <property type="entry name" value="DUF3422"/>
</dbReference>
<protein>
    <submittedName>
        <fullName evidence="3">DUF3422 family protein</fullName>
    </submittedName>
</protein>
<evidence type="ECO:0000313" key="2">
    <source>
        <dbReference type="Proteomes" id="UP000675920"/>
    </source>
</evidence>
<keyword evidence="2" id="KW-1185">Reference proteome</keyword>
<evidence type="ECO:0000256" key="1">
    <source>
        <dbReference type="SAM" id="MobiDB-lite"/>
    </source>
</evidence>
<accession>A0A8B6XCV3</accession>
<name>A0A8B6XCV3_9BURK</name>
<evidence type="ECO:0000313" key="3">
    <source>
        <dbReference type="RefSeq" id="WP_169732472.1"/>
    </source>
</evidence>
<dbReference type="Pfam" id="PF11902">
    <property type="entry name" value="DUF3422"/>
    <property type="match status" value="1"/>
</dbReference>
<feature type="compositionally biased region" description="Low complexity" evidence="1">
    <location>
        <begin position="11"/>
        <end position="26"/>
    </location>
</feature>
<sequence length="467" mass="51575">MPDPILPAAHPQPTALAPAGAPASDAARLPRHLKPADHPERRALSDEIHARPTARIRHPALVTHIAVLNAGIAPEVEHAHLRALFDALGAPCHFDEPHFMRANTEAFTLKWERHGEFSRYSITQPLDQDAVWGADEPDLTSLVRAPADWLRAIPGQTMAAIHVVLLRADPAMSPEEEVEHARAFLGTPRLCGSWLRGGSSRARAYANFKIRADGFTRFLVMGERLQEGKAGRITAGLLEMETYRVMALLGFAPARRLGGRLAAGEHELAELTQSIHRPERDDVGLLEELMRLAGDNEMILADHTTRFSASKAYYGIVQQRLTDLFDEPVTHLMGIGPFVQRRLMPAMATVDATVQRMNQLSERVSRTSALLRTRVEIQTELQNQDLLRSIGRGQRMQLHLQQTVEGLSIAAITYYASSLVHHLAEAAHGMGLHVSPELVTGFSIPVIAAAIWWTTRRLTGHVEHAGD</sequence>
<feature type="region of interest" description="Disordered" evidence="1">
    <location>
        <begin position="1"/>
        <end position="26"/>
    </location>
</feature>